<protein>
    <submittedName>
        <fullName evidence="1">Uncharacterized protein</fullName>
    </submittedName>
</protein>
<organism evidence="1 2">
    <name type="scientific">Ixodes persulcatus</name>
    <name type="common">Taiga tick</name>
    <dbReference type="NCBI Taxonomy" id="34615"/>
    <lineage>
        <taxon>Eukaryota</taxon>
        <taxon>Metazoa</taxon>
        <taxon>Ecdysozoa</taxon>
        <taxon>Arthropoda</taxon>
        <taxon>Chelicerata</taxon>
        <taxon>Arachnida</taxon>
        <taxon>Acari</taxon>
        <taxon>Parasitiformes</taxon>
        <taxon>Ixodida</taxon>
        <taxon>Ixodoidea</taxon>
        <taxon>Ixodidae</taxon>
        <taxon>Ixodinae</taxon>
        <taxon>Ixodes</taxon>
    </lineage>
</organism>
<evidence type="ECO:0000313" key="2">
    <source>
        <dbReference type="Proteomes" id="UP000805193"/>
    </source>
</evidence>
<sequence length="421" mass="46358">MNPLVLKQKLGSLALAPDGVIQIRPNYRLNLLAIDARNVESTKALLQLKNLGAVKVQTYEPPPPSASAGIIRGVSADIEDGYLLAPMREKASAIQAQRCGRCGGDNGVNECAAEQPKCTNCKKRHDAASKVCAIYKVERQITNYKSSKNVNYTSAKSAIQNDQEAKLLQTPQQLPQYSLDRALSLLVLQQLPQTKRPFKRSGPANPKAHSRDKPDERFTRQKPRCLLRRRGATTPQPAAIAIGADHSINVSGEDQRTAEKGPSLPSATNAWIAVIKFRLAPNRDLVDCDLILAHRCELSEKQRTREESQLYEVWVGTARPRLASILGFGSPEQRVTFTSADDVPSVKRRAAEFEIESWDLRRWTAERIAGSGLKQRKGSESGAASIVNITVSHINERLGHLLAGMNKHRGLTLAKLELCSQ</sequence>
<comment type="caution">
    <text evidence="1">The sequence shown here is derived from an EMBL/GenBank/DDBJ whole genome shotgun (WGS) entry which is preliminary data.</text>
</comment>
<gene>
    <name evidence="1" type="ORF">HPB47_016455</name>
</gene>
<proteinExistence type="predicted"/>
<keyword evidence="2" id="KW-1185">Reference proteome</keyword>
<dbReference type="Proteomes" id="UP000805193">
    <property type="component" value="Unassembled WGS sequence"/>
</dbReference>
<name>A0AC60QQV7_IXOPE</name>
<evidence type="ECO:0000313" key="1">
    <source>
        <dbReference type="EMBL" id="KAG0439948.1"/>
    </source>
</evidence>
<reference evidence="1 2" key="1">
    <citation type="journal article" date="2020" name="Cell">
        <title>Large-Scale Comparative Analyses of Tick Genomes Elucidate Their Genetic Diversity and Vector Capacities.</title>
        <authorList>
            <consortium name="Tick Genome and Microbiome Consortium (TIGMIC)"/>
            <person name="Jia N."/>
            <person name="Wang J."/>
            <person name="Shi W."/>
            <person name="Du L."/>
            <person name="Sun Y."/>
            <person name="Zhan W."/>
            <person name="Jiang J.F."/>
            <person name="Wang Q."/>
            <person name="Zhang B."/>
            <person name="Ji P."/>
            <person name="Bell-Sakyi L."/>
            <person name="Cui X.M."/>
            <person name="Yuan T.T."/>
            <person name="Jiang B.G."/>
            <person name="Yang W.F."/>
            <person name="Lam T.T."/>
            <person name="Chang Q.C."/>
            <person name="Ding S.J."/>
            <person name="Wang X.J."/>
            <person name="Zhu J.G."/>
            <person name="Ruan X.D."/>
            <person name="Zhao L."/>
            <person name="Wei J.T."/>
            <person name="Ye R.Z."/>
            <person name="Que T.C."/>
            <person name="Du C.H."/>
            <person name="Zhou Y.H."/>
            <person name="Cheng J.X."/>
            <person name="Dai P.F."/>
            <person name="Guo W.B."/>
            <person name="Han X.H."/>
            <person name="Huang E.J."/>
            <person name="Li L.F."/>
            <person name="Wei W."/>
            <person name="Gao Y.C."/>
            <person name="Liu J.Z."/>
            <person name="Shao H.Z."/>
            <person name="Wang X."/>
            <person name="Wang C.C."/>
            <person name="Yang T.C."/>
            <person name="Huo Q.B."/>
            <person name="Li W."/>
            <person name="Chen H.Y."/>
            <person name="Chen S.E."/>
            <person name="Zhou L.G."/>
            <person name="Ni X.B."/>
            <person name="Tian J.H."/>
            <person name="Sheng Y."/>
            <person name="Liu T."/>
            <person name="Pan Y.S."/>
            <person name="Xia L.Y."/>
            <person name="Li J."/>
            <person name="Zhao F."/>
            <person name="Cao W.C."/>
        </authorList>
    </citation>
    <scope>NUCLEOTIDE SEQUENCE [LARGE SCALE GENOMIC DNA]</scope>
    <source>
        <strain evidence="1">Iper-2018</strain>
    </source>
</reference>
<dbReference type="EMBL" id="JABSTQ010005173">
    <property type="protein sequence ID" value="KAG0439948.1"/>
    <property type="molecule type" value="Genomic_DNA"/>
</dbReference>
<accession>A0AC60QQV7</accession>
<feature type="non-terminal residue" evidence="1">
    <location>
        <position position="421"/>
    </location>
</feature>